<accession>A0A9P0H3S3</accession>
<dbReference type="AlphaFoldDB" id="A0A9P0H3S3"/>
<gene>
    <name evidence="2" type="ORF">NEZAVI_LOCUS3070</name>
</gene>
<evidence type="ECO:0000256" key="1">
    <source>
        <dbReference type="SAM" id="MobiDB-lite"/>
    </source>
</evidence>
<dbReference type="EMBL" id="OV725077">
    <property type="protein sequence ID" value="CAH1392207.1"/>
    <property type="molecule type" value="Genomic_DNA"/>
</dbReference>
<evidence type="ECO:0000313" key="3">
    <source>
        <dbReference type="Proteomes" id="UP001152798"/>
    </source>
</evidence>
<feature type="region of interest" description="Disordered" evidence="1">
    <location>
        <begin position="1"/>
        <end position="52"/>
    </location>
</feature>
<feature type="compositionally biased region" description="Basic and acidic residues" evidence="1">
    <location>
        <begin position="18"/>
        <end position="27"/>
    </location>
</feature>
<name>A0A9P0H3S3_NEZVI</name>
<dbReference type="Proteomes" id="UP001152798">
    <property type="component" value="Chromosome 1"/>
</dbReference>
<evidence type="ECO:0000313" key="2">
    <source>
        <dbReference type="EMBL" id="CAH1392207.1"/>
    </source>
</evidence>
<keyword evidence="3" id="KW-1185">Reference proteome</keyword>
<sequence>MAGLYDNDNASCRNICPQRDELDRTDPNDPDSGLNTRVEDNQYSGEAGSGDVEAPVRANLLPRRREDVDKTVDTRTLFQNINPLGLDAAAGGGMPAIPVGPITHVQLQELRRDPQANSFHNYLSCPIRCCDSRVH</sequence>
<protein>
    <submittedName>
        <fullName evidence="2">Uncharacterized protein</fullName>
    </submittedName>
</protein>
<organism evidence="2 3">
    <name type="scientific">Nezara viridula</name>
    <name type="common">Southern green stink bug</name>
    <name type="synonym">Cimex viridulus</name>
    <dbReference type="NCBI Taxonomy" id="85310"/>
    <lineage>
        <taxon>Eukaryota</taxon>
        <taxon>Metazoa</taxon>
        <taxon>Ecdysozoa</taxon>
        <taxon>Arthropoda</taxon>
        <taxon>Hexapoda</taxon>
        <taxon>Insecta</taxon>
        <taxon>Pterygota</taxon>
        <taxon>Neoptera</taxon>
        <taxon>Paraneoptera</taxon>
        <taxon>Hemiptera</taxon>
        <taxon>Heteroptera</taxon>
        <taxon>Panheteroptera</taxon>
        <taxon>Pentatomomorpha</taxon>
        <taxon>Pentatomoidea</taxon>
        <taxon>Pentatomidae</taxon>
        <taxon>Pentatominae</taxon>
        <taxon>Nezara</taxon>
    </lineage>
</organism>
<proteinExistence type="predicted"/>
<reference evidence="2" key="1">
    <citation type="submission" date="2022-01" db="EMBL/GenBank/DDBJ databases">
        <authorList>
            <person name="King R."/>
        </authorList>
    </citation>
    <scope>NUCLEOTIDE SEQUENCE</scope>
</reference>